<organism evidence="1 2">
    <name type="scientific">Nicotiana tabacum</name>
    <name type="common">Common tobacco</name>
    <dbReference type="NCBI Taxonomy" id="4097"/>
    <lineage>
        <taxon>Eukaryota</taxon>
        <taxon>Viridiplantae</taxon>
        <taxon>Streptophyta</taxon>
        <taxon>Embryophyta</taxon>
        <taxon>Tracheophyta</taxon>
        <taxon>Spermatophyta</taxon>
        <taxon>Magnoliopsida</taxon>
        <taxon>eudicotyledons</taxon>
        <taxon>Gunneridae</taxon>
        <taxon>Pentapetalae</taxon>
        <taxon>asterids</taxon>
        <taxon>lamiids</taxon>
        <taxon>Solanales</taxon>
        <taxon>Solanaceae</taxon>
        <taxon>Nicotianoideae</taxon>
        <taxon>Nicotianeae</taxon>
        <taxon>Nicotiana</taxon>
    </lineage>
</organism>
<protein>
    <submittedName>
        <fullName evidence="2">Protein argonaute 9-like</fullName>
    </submittedName>
</protein>
<evidence type="ECO:0000313" key="1">
    <source>
        <dbReference type="Proteomes" id="UP000790787"/>
    </source>
</evidence>
<dbReference type="Proteomes" id="UP000790787">
    <property type="component" value="Chromosome 24"/>
</dbReference>
<reference evidence="2" key="2">
    <citation type="submission" date="2025-08" db="UniProtKB">
        <authorList>
            <consortium name="RefSeq"/>
        </authorList>
    </citation>
    <scope>IDENTIFICATION</scope>
    <source>
        <tissue evidence="2">Leaf</tissue>
    </source>
</reference>
<accession>A0AC58U228</accession>
<proteinExistence type="predicted"/>
<dbReference type="RefSeq" id="XP_075103524.1">
    <property type="nucleotide sequence ID" value="XM_075247423.1"/>
</dbReference>
<evidence type="ECO:0000313" key="2">
    <source>
        <dbReference type="RefSeq" id="XP_075103524.1"/>
    </source>
</evidence>
<gene>
    <name evidence="2" type="primary">LOC107771273</name>
</gene>
<keyword evidence="1" id="KW-1185">Reference proteome</keyword>
<name>A0AC58U228_TOBAC</name>
<sequence length="494" mass="55208">MASPSALMRPGTEICLRTNHFKVVTTNSDGYFFHYNVAMNSEDGSPVESIVIKRKIINKVQQNAFRLGGKHFAYDSERSAMFTTVVLADEKVEFPVDLEYALASRERGRGDGSYTKRRKTQPPSKTYKVLGVLECNVYAPVLTFLLGKFDASTPCITRPGTVIRFLLAKMNADSLEQIDWAKRMLKGLRIKADHLKLEYKITDLSAEICRMQDFKMKPKGGKEEAKEVTVYEYFTKHRSIAVTISGDIPCINVGKQHPAIRTCNYKGDALLQSAKISISDEFSKVKGRILPSPQKLAKPITLKRWAVVDFSNHSGVAKLCEDLQRCGLNLGITFGTPFVHIFEEDLEFKNDPAPVSFEGMIEKLKSAYLEDLPQFLLCILPQRKKSDLYAGCINSLLTMVLDPSAHQIPTMIIGMYVSPGPANLPAIAAVVSSRQGPFISCYKAVVRTLPPNLEVIQCLSENVTIARDEGLFRDVAREEDKTVLNLELDQIKKV</sequence>
<reference evidence="1" key="1">
    <citation type="journal article" date="2014" name="Nat. Commun.">
        <title>The tobacco genome sequence and its comparison with those of tomato and potato.</title>
        <authorList>
            <person name="Sierro N."/>
            <person name="Battey J.N."/>
            <person name="Ouadi S."/>
            <person name="Bakaher N."/>
            <person name="Bovet L."/>
            <person name="Willig A."/>
            <person name="Goepfert S."/>
            <person name="Peitsch M.C."/>
            <person name="Ivanov N.V."/>
        </authorList>
    </citation>
    <scope>NUCLEOTIDE SEQUENCE [LARGE SCALE GENOMIC DNA]</scope>
</reference>